<evidence type="ECO:0000259" key="4">
    <source>
        <dbReference type="Pfam" id="PF02668"/>
    </source>
</evidence>
<dbReference type="InterPro" id="IPR003819">
    <property type="entry name" value="TauD/TfdA-like"/>
</dbReference>
<dbReference type="Pfam" id="PF02668">
    <property type="entry name" value="TauD"/>
    <property type="match status" value="1"/>
</dbReference>
<dbReference type="InterPro" id="IPR050411">
    <property type="entry name" value="AlphaKG_dependent_hydroxylases"/>
</dbReference>
<dbReference type="InterPro" id="IPR042098">
    <property type="entry name" value="TauD-like_sf"/>
</dbReference>
<dbReference type="Gene3D" id="3.60.130.10">
    <property type="entry name" value="Clavaminate synthase-like"/>
    <property type="match status" value="1"/>
</dbReference>
<reference evidence="5 6" key="1">
    <citation type="journal article" date="2013" name="BMC Genomics">
        <title>Reconstruction of the lipid metabolism for the microalga Monoraphidium neglectum from its genome sequence reveals characteristics suitable for biofuel production.</title>
        <authorList>
            <person name="Bogen C."/>
            <person name="Al-Dilaimi A."/>
            <person name="Albersmeier A."/>
            <person name="Wichmann J."/>
            <person name="Grundmann M."/>
            <person name="Rupp O."/>
            <person name="Lauersen K.J."/>
            <person name="Blifernez-Klassen O."/>
            <person name="Kalinowski J."/>
            <person name="Goesmann A."/>
            <person name="Mussgnug J.H."/>
            <person name="Kruse O."/>
        </authorList>
    </citation>
    <scope>NUCLEOTIDE SEQUENCE [LARGE SCALE GENOMIC DNA]</scope>
    <source>
        <strain evidence="5 6">SAG 48.87</strain>
    </source>
</reference>
<keyword evidence="2" id="KW-0045">Antibiotic biosynthesis</keyword>
<organism evidence="5 6">
    <name type="scientific">Monoraphidium neglectum</name>
    <dbReference type="NCBI Taxonomy" id="145388"/>
    <lineage>
        <taxon>Eukaryota</taxon>
        <taxon>Viridiplantae</taxon>
        <taxon>Chlorophyta</taxon>
        <taxon>core chlorophytes</taxon>
        <taxon>Chlorophyceae</taxon>
        <taxon>CS clade</taxon>
        <taxon>Sphaeropleales</taxon>
        <taxon>Selenastraceae</taxon>
        <taxon>Monoraphidium</taxon>
    </lineage>
</organism>
<gene>
    <name evidence="5" type="ORF">MNEG_4075</name>
</gene>
<dbReference type="GeneID" id="25736953"/>
<dbReference type="EMBL" id="KK100766">
    <property type="protein sequence ID" value="KIZ03879.1"/>
    <property type="molecule type" value="Genomic_DNA"/>
</dbReference>
<dbReference type="OrthoDB" id="272271at2759"/>
<dbReference type="RefSeq" id="XP_013902898.1">
    <property type="nucleotide sequence ID" value="XM_014047444.1"/>
</dbReference>
<dbReference type="KEGG" id="mng:MNEG_4075"/>
<feature type="region of interest" description="Disordered" evidence="3">
    <location>
        <begin position="1"/>
        <end position="24"/>
    </location>
</feature>
<name>A0A0D2LAR1_9CHLO</name>
<dbReference type="SUPFAM" id="SSF51197">
    <property type="entry name" value="Clavaminate synthase-like"/>
    <property type="match status" value="1"/>
</dbReference>
<accession>A0A0D2LAR1</accession>
<dbReference type="GO" id="GO:0017000">
    <property type="term" value="P:antibiotic biosynthetic process"/>
    <property type="evidence" value="ECO:0007669"/>
    <property type="project" value="UniProtKB-KW"/>
</dbReference>
<dbReference type="PANTHER" id="PTHR10696">
    <property type="entry name" value="GAMMA-BUTYROBETAINE HYDROXYLASE-RELATED"/>
    <property type="match status" value="1"/>
</dbReference>
<dbReference type="PANTHER" id="PTHR10696:SF56">
    <property type="entry name" value="TAUD_TFDA-LIKE DOMAIN-CONTAINING PROTEIN"/>
    <property type="match status" value="1"/>
</dbReference>
<feature type="domain" description="TauD/TfdA-like" evidence="4">
    <location>
        <begin position="95"/>
        <end position="350"/>
    </location>
</feature>
<sequence>MGSPLEPVYAPPFTEEQLRNPGTSRTGAVVPYTFVEGPDVWYSADQLARQDEWLHVLTDEQVAELEAAVEGALQSGVAQLDDTGKYLSVSHEATHEDFPLPTLGVLLLDVIEDVKRGRGFALLRGVPVHRWTRVQSLVAYWGIGLYWGKTQPQNQKSHLIGHVKEVGIDPDNAKGTTRVYMTRREQPWHVDTSDLVSLLFLKTAKSGGHSGWASSATVYNEILRTRPDLVPVLAGTWYLDRKKEVPPGKKPYFIQPIINWHDGHLSIQYADGYYQLPPKLYPGEVPPLTPQQEEAIRVFNEIADRPDIHIQMALQPGDLQIIQNFTILHNRSQYEDHEHPDDKRHLLRMWLSPEDGRPLPEHFAELWGNIEPGKRGGVGYKFDPKDGVFPLEAEVGQLKV</sequence>
<proteinExistence type="predicted"/>
<evidence type="ECO:0000256" key="1">
    <source>
        <dbReference type="ARBA" id="ARBA00023002"/>
    </source>
</evidence>
<evidence type="ECO:0000313" key="5">
    <source>
        <dbReference type="EMBL" id="KIZ03879.1"/>
    </source>
</evidence>
<evidence type="ECO:0000313" key="6">
    <source>
        <dbReference type="Proteomes" id="UP000054498"/>
    </source>
</evidence>
<dbReference type="GO" id="GO:0016491">
    <property type="term" value="F:oxidoreductase activity"/>
    <property type="evidence" value="ECO:0007669"/>
    <property type="project" value="UniProtKB-KW"/>
</dbReference>
<evidence type="ECO:0000256" key="2">
    <source>
        <dbReference type="ARBA" id="ARBA00023194"/>
    </source>
</evidence>
<dbReference type="AlphaFoldDB" id="A0A0D2LAR1"/>
<keyword evidence="1" id="KW-0560">Oxidoreductase</keyword>
<evidence type="ECO:0000256" key="3">
    <source>
        <dbReference type="SAM" id="MobiDB-lite"/>
    </source>
</evidence>
<dbReference type="Proteomes" id="UP000054498">
    <property type="component" value="Unassembled WGS sequence"/>
</dbReference>
<protein>
    <recommendedName>
        <fullName evidence="4">TauD/TfdA-like domain-containing protein</fullName>
    </recommendedName>
</protein>
<keyword evidence="6" id="KW-1185">Reference proteome</keyword>